<reference evidence="6 7" key="1">
    <citation type="submission" date="2016-07" db="EMBL/GenBank/DDBJ databases">
        <title>Pervasive Adenine N6-methylation of Active Genes in Fungi.</title>
        <authorList>
            <consortium name="DOE Joint Genome Institute"/>
            <person name="Mondo S.J."/>
            <person name="Dannebaum R.O."/>
            <person name="Kuo R.C."/>
            <person name="Labutti K."/>
            <person name="Haridas S."/>
            <person name="Kuo A."/>
            <person name="Salamov A."/>
            <person name="Ahrendt S.R."/>
            <person name="Lipzen A."/>
            <person name="Sullivan W."/>
            <person name="Andreopoulos W.B."/>
            <person name="Clum A."/>
            <person name="Lindquist E."/>
            <person name="Daum C."/>
            <person name="Ramamoorthy G.K."/>
            <person name="Gryganskyi A."/>
            <person name="Culley D."/>
            <person name="Magnuson J.K."/>
            <person name="James T.Y."/>
            <person name="O'Malley M.A."/>
            <person name="Stajich J.E."/>
            <person name="Spatafora J.W."/>
            <person name="Visel A."/>
            <person name="Grigoriev I.V."/>
        </authorList>
    </citation>
    <scope>NUCLEOTIDE SEQUENCE [LARGE SCALE GENOMIC DNA]</scope>
    <source>
        <strain evidence="6 7">68-887.2</strain>
    </source>
</reference>
<dbReference type="InterPro" id="IPR011701">
    <property type="entry name" value="MFS"/>
</dbReference>
<accession>A0A1Y2BM25</accession>
<feature type="transmembrane region" description="Helical" evidence="4">
    <location>
        <begin position="339"/>
        <end position="365"/>
    </location>
</feature>
<dbReference type="AlphaFoldDB" id="A0A1Y2BM25"/>
<feature type="transmembrane region" description="Helical" evidence="4">
    <location>
        <begin position="173"/>
        <end position="194"/>
    </location>
</feature>
<keyword evidence="4" id="KW-1133">Transmembrane helix</keyword>
<feature type="transmembrane region" description="Helical" evidence="4">
    <location>
        <begin position="206"/>
        <end position="227"/>
    </location>
</feature>
<dbReference type="CDD" id="cd17352">
    <property type="entry name" value="MFS_MCT_SLC16"/>
    <property type="match status" value="1"/>
</dbReference>
<evidence type="ECO:0000256" key="4">
    <source>
        <dbReference type="SAM" id="Phobius"/>
    </source>
</evidence>
<dbReference type="InterPro" id="IPR036259">
    <property type="entry name" value="MFS_trans_sf"/>
</dbReference>
<feature type="transmembrane region" description="Helical" evidence="4">
    <location>
        <begin position="313"/>
        <end position="333"/>
    </location>
</feature>
<feature type="compositionally biased region" description="Low complexity" evidence="3">
    <location>
        <begin position="1"/>
        <end position="13"/>
    </location>
</feature>
<keyword evidence="7" id="KW-1185">Reference proteome</keyword>
<feature type="compositionally biased region" description="Basic and acidic residues" evidence="3">
    <location>
        <begin position="14"/>
        <end position="29"/>
    </location>
</feature>
<comment type="similarity">
    <text evidence="2">Belongs to the major facilitator superfamily. Monocarboxylate porter (TC 2.A.1.13) family.</text>
</comment>
<evidence type="ECO:0000259" key="5">
    <source>
        <dbReference type="PROSITE" id="PS50850"/>
    </source>
</evidence>
<dbReference type="InParanoid" id="A0A1Y2BM25"/>
<dbReference type="GO" id="GO:0016020">
    <property type="term" value="C:membrane"/>
    <property type="evidence" value="ECO:0007669"/>
    <property type="project" value="UniProtKB-SubCell"/>
</dbReference>
<comment type="caution">
    <text evidence="6">The sequence shown here is derived from an EMBL/GenBank/DDBJ whole genome shotgun (WGS) entry which is preliminary data.</text>
</comment>
<dbReference type="Gene3D" id="1.20.1250.20">
    <property type="entry name" value="MFS general substrate transporter like domains"/>
    <property type="match status" value="2"/>
</dbReference>
<gene>
    <name evidence="6" type="ORF">BCR39DRAFT_512202</name>
</gene>
<keyword evidence="4" id="KW-0472">Membrane</keyword>
<name>A0A1Y2BM25_9TREE</name>
<protein>
    <submittedName>
        <fullName evidence="6">Major facilitator superfamily domain-containing protein</fullName>
    </submittedName>
</protein>
<feature type="transmembrane region" description="Helical" evidence="4">
    <location>
        <begin position="113"/>
        <end position="132"/>
    </location>
</feature>
<feature type="domain" description="Major facilitator superfamily (MFS) profile" evidence="5">
    <location>
        <begin position="45"/>
        <end position="429"/>
    </location>
</feature>
<dbReference type="GO" id="GO:0022857">
    <property type="term" value="F:transmembrane transporter activity"/>
    <property type="evidence" value="ECO:0007669"/>
    <property type="project" value="InterPro"/>
</dbReference>
<evidence type="ECO:0000313" key="6">
    <source>
        <dbReference type="EMBL" id="ORY35799.1"/>
    </source>
</evidence>
<evidence type="ECO:0000256" key="1">
    <source>
        <dbReference type="ARBA" id="ARBA00004141"/>
    </source>
</evidence>
<feature type="transmembrane region" description="Helical" evidence="4">
    <location>
        <begin position="402"/>
        <end position="422"/>
    </location>
</feature>
<proteinExistence type="inferred from homology"/>
<organism evidence="6 7">
    <name type="scientific">Naematelia encephala</name>
    <dbReference type="NCBI Taxonomy" id="71784"/>
    <lineage>
        <taxon>Eukaryota</taxon>
        <taxon>Fungi</taxon>
        <taxon>Dikarya</taxon>
        <taxon>Basidiomycota</taxon>
        <taxon>Agaricomycotina</taxon>
        <taxon>Tremellomycetes</taxon>
        <taxon>Tremellales</taxon>
        <taxon>Naemateliaceae</taxon>
        <taxon>Naematelia</taxon>
    </lineage>
</organism>
<feature type="transmembrane region" description="Helical" evidence="4">
    <location>
        <begin position="87"/>
        <end position="106"/>
    </location>
</feature>
<evidence type="ECO:0000313" key="7">
    <source>
        <dbReference type="Proteomes" id="UP000193986"/>
    </source>
</evidence>
<feature type="transmembrane region" description="Helical" evidence="4">
    <location>
        <begin position="248"/>
        <end position="272"/>
    </location>
</feature>
<dbReference type="PANTHER" id="PTHR11360">
    <property type="entry name" value="MONOCARBOXYLATE TRANSPORTER"/>
    <property type="match status" value="1"/>
</dbReference>
<dbReference type="SUPFAM" id="SSF103473">
    <property type="entry name" value="MFS general substrate transporter"/>
    <property type="match status" value="1"/>
</dbReference>
<dbReference type="InterPro" id="IPR020846">
    <property type="entry name" value="MFS_dom"/>
</dbReference>
<feature type="transmembrane region" description="Helical" evidence="4">
    <location>
        <begin position="138"/>
        <end position="161"/>
    </location>
</feature>
<dbReference type="EMBL" id="MCFC01000001">
    <property type="protein sequence ID" value="ORY35799.1"/>
    <property type="molecule type" value="Genomic_DNA"/>
</dbReference>
<feature type="transmembrane region" description="Helical" evidence="4">
    <location>
        <begin position="44"/>
        <end position="67"/>
    </location>
</feature>
<dbReference type="InterPro" id="IPR050327">
    <property type="entry name" value="Proton-linked_MCT"/>
</dbReference>
<dbReference type="Pfam" id="PF07690">
    <property type="entry name" value="MFS_1"/>
    <property type="match status" value="1"/>
</dbReference>
<evidence type="ECO:0000256" key="3">
    <source>
        <dbReference type="SAM" id="MobiDB-lite"/>
    </source>
</evidence>
<dbReference type="Proteomes" id="UP000193986">
    <property type="component" value="Unassembled WGS sequence"/>
</dbReference>
<dbReference type="PROSITE" id="PS50850">
    <property type="entry name" value="MFS"/>
    <property type="match status" value="1"/>
</dbReference>
<sequence length="436" mass="46829">MPSETTYETTAAEALDRHPTPHQDDVEKAAPAKPVMPTFPEGGLMGWLCVAGSWLVLFCTFGYANAFGVFQSYYQYTGYPTQTASNISWVGSVQLFFQFSLGAVSGPLYDKGYFYPLVGTGSVIYIVCLFMTSLCKQFWQVVLAQAIGVGIGIGLLFLPAVSILSQYFFKRRALAIGISVTGSSVGGICLPIMLNNLIASHGFKKAVQYTGYLLLGCLVVALCLMHPRLPPAKHTAPKPTPKELFSSVPYTLLVAGLFFVAFGLFFPIYYLQVFAEAHGLSENLVFYTLAILNAASIFGRITPNFLADRIGSLNLITIMCAAAGILAFSVFGAGTPGGLIVVAILYGFFSGAYVSLLSPALISMAKNHNEIGLRMGMGFLVTSFSALTGTPITGALLDQYGFYAPIIWSGVCVLTGSALFAASTIMKRREKGTWKV</sequence>
<feature type="transmembrane region" description="Helical" evidence="4">
    <location>
        <begin position="377"/>
        <end position="396"/>
    </location>
</feature>
<keyword evidence="4" id="KW-0812">Transmembrane</keyword>
<evidence type="ECO:0000256" key="2">
    <source>
        <dbReference type="ARBA" id="ARBA00006727"/>
    </source>
</evidence>
<dbReference type="OrthoDB" id="6499973at2759"/>
<comment type="subcellular location">
    <subcellularLocation>
        <location evidence="1">Membrane</location>
        <topology evidence="1">Multi-pass membrane protein</topology>
    </subcellularLocation>
</comment>
<dbReference type="PANTHER" id="PTHR11360:SF234">
    <property type="entry name" value="MFS-TYPE TRANSPORTER DBAD-RELATED"/>
    <property type="match status" value="1"/>
</dbReference>
<feature type="region of interest" description="Disordered" evidence="3">
    <location>
        <begin position="1"/>
        <end position="29"/>
    </location>
</feature>